<evidence type="ECO:0000313" key="10">
    <source>
        <dbReference type="Proteomes" id="UP001597120"/>
    </source>
</evidence>
<evidence type="ECO:0000256" key="4">
    <source>
        <dbReference type="ARBA" id="ARBA00022544"/>
    </source>
</evidence>
<evidence type="ECO:0000256" key="2">
    <source>
        <dbReference type="ARBA" id="ARBA00007998"/>
    </source>
</evidence>
<organism evidence="9 10">
    <name type="scientific">Paenibacillus residui</name>
    <dbReference type="NCBI Taxonomy" id="629724"/>
    <lineage>
        <taxon>Bacteria</taxon>
        <taxon>Bacillati</taxon>
        <taxon>Bacillota</taxon>
        <taxon>Bacilli</taxon>
        <taxon>Bacillales</taxon>
        <taxon>Paenibacillaceae</taxon>
        <taxon>Paenibacillus</taxon>
    </lineage>
</organism>
<protein>
    <submittedName>
        <fullName evidence="9">GerAB/ArcD/ProY family transporter</fullName>
    </submittedName>
</protein>
<accession>A0ABW3D877</accession>
<feature type="transmembrane region" description="Helical" evidence="8">
    <location>
        <begin position="145"/>
        <end position="164"/>
    </location>
</feature>
<proteinExistence type="inferred from homology"/>
<dbReference type="Proteomes" id="UP001597120">
    <property type="component" value="Unassembled WGS sequence"/>
</dbReference>
<gene>
    <name evidence="9" type="ORF">ACFQ03_05555</name>
</gene>
<evidence type="ECO:0000256" key="6">
    <source>
        <dbReference type="ARBA" id="ARBA00022989"/>
    </source>
</evidence>
<dbReference type="PANTHER" id="PTHR34975:SF2">
    <property type="entry name" value="SPORE GERMINATION PROTEIN A2"/>
    <property type="match status" value="1"/>
</dbReference>
<dbReference type="EMBL" id="JBHTIU010000019">
    <property type="protein sequence ID" value="MFD0868607.1"/>
    <property type="molecule type" value="Genomic_DNA"/>
</dbReference>
<keyword evidence="10" id="KW-1185">Reference proteome</keyword>
<comment type="subcellular location">
    <subcellularLocation>
        <location evidence="1">Membrane</location>
        <topology evidence="1">Multi-pass membrane protein</topology>
    </subcellularLocation>
</comment>
<reference evidence="10" key="1">
    <citation type="journal article" date="2019" name="Int. J. Syst. Evol. Microbiol.">
        <title>The Global Catalogue of Microorganisms (GCM) 10K type strain sequencing project: providing services to taxonomists for standard genome sequencing and annotation.</title>
        <authorList>
            <consortium name="The Broad Institute Genomics Platform"/>
            <consortium name="The Broad Institute Genome Sequencing Center for Infectious Disease"/>
            <person name="Wu L."/>
            <person name="Ma J."/>
        </authorList>
    </citation>
    <scope>NUCLEOTIDE SEQUENCE [LARGE SCALE GENOMIC DNA]</scope>
    <source>
        <strain evidence="10">CCUG 57263</strain>
    </source>
</reference>
<evidence type="ECO:0000256" key="8">
    <source>
        <dbReference type="SAM" id="Phobius"/>
    </source>
</evidence>
<feature type="transmembrane region" description="Helical" evidence="8">
    <location>
        <begin position="117"/>
        <end position="138"/>
    </location>
</feature>
<evidence type="ECO:0000256" key="1">
    <source>
        <dbReference type="ARBA" id="ARBA00004141"/>
    </source>
</evidence>
<evidence type="ECO:0000313" key="9">
    <source>
        <dbReference type="EMBL" id="MFD0868607.1"/>
    </source>
</evidence>
<sequence>MERITQSQIVMLFVIFFYSSIAGFMIRPLAKASGYGSLWVMLAGGALGLGWIYLSVAFAKRRPDGYLADYGREIVGRWLHVPLMLVIVFFALQLSAFVLREYQDFMVQNYLPGTPDWVVSGMLGISAAFAVRSGIEVIFRFAQGIFILVVISIAVTTAMLGYQVDGHRAIGFFTRFDVREIWEGAYMVCALYAEWVMVVLFFPKLKESGRTFRSLTGAALLGTLFVLMLQVPTLLLFGSELTTNLTYPLLEAVRYIRFGDFLENIDPMLVAIWTTCIYIKVCLCLYVSVFVLSRLLRLDSVRPLAFAASALMIGLSQQMAHDAIELNDYLQNAAMTFGLAAMGVPLFYYAIDSLKSRWLAGKRH</sequence>
<dbReference type="PANTHER" id="PTHR34975">
    <property type="entry name" value="SPORE GERMINATION PROTEIN A2"/>
    <property type="match status" value="1"/>
</dbReference>
<evidence type="ECO:0000256" key="7">
    <source>
        <dbReference type="ARBA" id="ARBA00023136"/>
    </source>
</evidence>
<feature type="transmembrane region" description="Helical" evidence="8">
    <location>
        <begin position="333"/>
        <end position="351"/>
    </location>
</feature>
<dbReference type="InterPro" id="IPR004761">
    <property type="entry name" value="Spore_GerAB"/>
</dbReference>
<keyword evidence="7 8" id="KW-0472">Membrane</keyword>
<name>A0ABW3D877_9BACL</name>
<evidence type="ECO:0000256" key="3">
    <source>
        <dbReference type="ARBA" id="ARBA00022448"/>
    </source>
</evidence>
<feature type="transmembrane region" description="Helical" evidence="8">
    <location>
        <begin position="270"/>
        <end position="292"/>
    </location>
</feature>
<dbReference type="Pfam" id="PF03845">
    <property type="entry name" value="Spore_permease"/>
    <property type="match status" value="1"/>
</dbReference>
<comment type="similarity">
    <text evidence="2">Belongs to the amino acid-polyamine-organocation (APC) superfamily. Spore germination protein (SGP) (TC 2.A.3.9) family.</text>
</comment>
<feature type="transmembrane region" description="Helical" evidence="8">
    <location>
        <begin position="215"/>
        <end position="237"/>
    </location>
</feature>
<keyword evidence="5 8" id="KW-0812">Transmembrane</keyword>
<keyword evidence="3" id="KW-0813">Transport</keyword>
<feature type="transmembrane region" description="Helical" evidence="8">
    <location>
        <begin position="9"/>
        <end position="26"/>
    </location>
</feature>
<comment type="caution">
    <text evidence="9">The sequence shown here is derived from an EMBL/GenBank/DDBJ whole genome shotgun (WGS) entry which is preliminary data.</text>
</comment>
<feature type="transmembrane region" description="Helical" evidence="8">
    <location>
        <begin position="184"/>
        <end position="203"/>
    </location>
</feature>
<feature type="transmembrane region" description="Helical" evidence="8">
    <location>
        <begin position="38"/>
        <end position="58"/>
    </location>
</feature>
<keyword evidence="4" id="KW-0309">Germination</keyword>
<dbReference type="RefSeq" id="WP_379286653.1">
    <property type="nucleotide sequence ID" value="NZ_JBHTIU010000019.1"/>
</dbReference>
<keyword evidence="6 8" id="KW-1133">Transmembrane helix</keyword>
<evidence type="ECO:0000256" key="5">
    <source>
        <dbReference type="ARBA" id="ARBA00022692"/>
    </source>
</evidence>
<feature type="transmembrane region" description="Helical" evidence="8">
    <location>
        <begin position="78"/>
        <end position="97"/>
    </location>
</feature>